<dbReference type="GeneID" id="91006363"/>
<comment type="caution">
    <text evidence="2">The sequence shown here is derived from an EMBL/GenBank/DDBJ whole genome shotgun (WGS) entry which is preliminary data.</text>
</comment>
<evidence type="ECO:0000313" key="2">
    <source>
        <dbReference type="EMBL" id="PTW45765.1"/>
    </source>
</evidence>
<evidence type="ECO:0000256" key="1">
    <source>
        <dbReference type="SAM" id="SignalP"/>
    </source>
</evidence>
<gene>
    <name evidence="2" type="ORF">C8J25_10615</name>
</gene>
<sequence length="229" mass="25514">MYRASPLAVLPLLLAAAPAWAQQEDTQAWEQLNVVVPIAPKLRVTLEEIARTSDRQDGIYTTEFGALLGWQLAKGVELGFGYRHVGFHSRNLAPDEDRLRQQIVVTSGRFAGRLRLDERFNPDGSEIGFRIRPLLRYNLPLGPKRLALFVSHESFFLPNSTTWGQRAGYERMRNIVGLAFPIGKAVTADVGYLNQYRFARGGARAQMDNALNLQLTLNLGTLGVAGLHD</sequence>
<organism evidence="2 3">
    <name type="scientific">Sphingomonas faeni</name>
    <dbReference type="NCBI Taxonomy" id="185950"/>
    <lineage>
        <taxon>Bacteria</taxon>
        <taxon>Pseudomonadati</taxon>
        <taxon>Pseudomonadota</taxon>
        <taxon>Alphaproteobacteria</taxon>
        <taxon>Sphingomonadales</taxon>
        <taxon>Sphingomonadaceae</taxon>
        <taxon>Sphingomonas</taxon>
    </lineage>
</organism>
<evidence type="ECO:0000313" key="3">
    <source>
        <dbReference type="Proteomes" id="UP000244013"/>
    </source>
</evidence>
<accession>A0A2T5U2N9</accession>
<dbReference type="RefSeq" id="WP_107954600.1">
    <property type="nucleotide sequence ID" value="NZ_QAYE01000006.1"/>
</dbReference>
<dbReference type="EMBL" id="QAYE01000006">
    <property type="protein sequence ID" value="PTW45765.1"/>
    <property type="molecule type" value="Genomic_DNA"/>
</dbReference>
<feature type="chain" id="PRO_5015717960" evidence="1">
    <location>
        <begin position="22"/>
        <end position="229"/>
    </location>
</feature>
<dbReference type="Proteomes" id="UP000244013">
    <property type="component" value="Unassembled WGS sequence"/>
</dbReference>
<dbReference type="Pfam" id="PF10677">
    <property type="entry name" value="DUF2490"/>
    <property type="match status" value="1"/>
</dbReference>
<feature type="signal peptide" evidence="1">
    <location>
        <begin position="1"/>
        <end position="21"/>
    </location>
</feature>
<protein>
    <submittedName>
        <fullName evidence="2">Uncharacterized protein DUF2490</fullName>
    </submittedName>
</protein>
<reference evidence="2 3" key="1">
    <citation type="submission" date="2018-04" db="EMBL/GenBank/DDBJ databases">
        <title>Genomic Encyclopedia of Type Strains, Phase III (KMG-III): the genomes of soil and plant-associated and newly described type strains.</title>
        <authorList>
            <person name="Whitman W."/>
        </authorList>
    </citation>
    <scope>NUCLEOTIDE SEQUENCE [LARGE SCALE GENOMIC DNA]</scope>
    <source>
        <strain evidence="2 3">MA-olki</strain>
    </source>
</reference>
<keyword evidence="1" id="KW-0732">Signal</keyword>
<dbReference type="InterPro" id="IPR019619">
    <property type="entry name" value="DUF2490"/>
</dbReference>
<dbReference type="AlphaFoldDB" id="A0A2T5U2N9"/>
<proteinExistence type="predicted"/>
<name>A0A2T5U2N9_9SPHN</name>
<dbReference type="OrthoDB" id="5381041at2"/>